<gene>
    <name evidence="2" type="ORF">POCTA_138.1.T0050157</name>
</gene>
<evidence type="ECO:0000313" key="3">
    <source>
        <dbReference type="Proteomes" id="UP000683925"/>
    </source>
</evidence>
<evidence type="ECO:0000313" key="2">
    <source>
        <dbReference type="EMBL" id="CAD8133899.1"/>
    </source>
</evidence>
<organism evidence="2 3">
    <name type="scientific">Paramecium octaurelia</name>
    <dbReference type="NCBI Taxonomy" id="43137"/>
    <lineage>
        <taxon>Eukaryota</taxon>
        <taxon>Sar</taxon>
        <taxon>Alveolata</taxon>
        <taxon>Ciliophora</taxon>
        <taxon>Intramacronucleata</taxon>
        <taxon>Oligohymenophorea</taxon>
        <taxon>Peniculida</taxon>
        <taxon>Parameciidae</taxon>
        <taxon>Paramecium</taxon>
    </lineage>
</organism>
<name>A0A8S1S4K7_PAROT</name>
<protein>
    <submittedName>
        <fullName evidence="2">Uncharacterized protein</fullName>
    </submittedName>
</protein>
<accession>A0A8S1S4K7</accession>
<comment type="caution">
    <text evidence="2">The sequence shown here is derived from an EMBL/GenBank/DDBJ whole genome shotgun (WGS) entry which is preliminary data.</text>
</comment>
<sequence>MNQEAIQPKINYIRIYTPLSISLQHLNKQSFLKFGNDKVIKQYKGLKNQSQSIEQSHPNTLKSKQLFNKSGTTLMDQK</sequence>
<evidence type="ECO:0000256" key="1">
    <source>
        <dbReference type="SAM" id="MobiDB-lite"/>
    </source>
</evidence>
<dbReference type="EMBL" id="CAJJDP010000004">
    <property type="protein sequence ID" value="CAD8133899.1"/>
    <property type="molecule type" value="Genomic_DNA"/>
</dbReference>
<reference evidence="2" key="1">
    <citation type="submission" date="2021-01" db="EMBL/GenBank/DDBJ databases">
        <authorList>
            <consortium name="Genoscope - CEA"/>
            <person name="William W."/>
        </authorList>
    </citation>
    <scope>NUCLEOTIDE SEQUENCE</scope>
</reference>
<dbReference type="AlphaFoldDB" id="A0A8S1S4K7"/>
<feature type="region of interest" description="Disordered" evidence="1">
    <location>
        <begin position="50"/>
        <end position="78"/>
    </location>
</feature>
<dbReference type="Proteomes" id="UP000683925">
    <property type="component" value="Unassembled WGS sequence"/>
</dbReference>
<keyword evidence="3" id="KW-1185">Reference proteome</keyword>
<proteinExistence type="predicted"/>